<comment type="caution">
    <text evidence="2">The sequence shown here is derived from an EMBL/GenBank/DDBJ whole genome shotgun (WGS) entry which is preliminary data.</text>
</comment>
<dbReference type="PANTHER" id="PTHR33395">
    <property type="entry name" value="TRANSCRIPTASE, PUTATIVE-RELATED-RELATED"/>
    <property type="match status" value="1"/>
</dbReference>
<organism evidence="2 3">
    <name type="scientific">Paramuricea clavata</name>
    <name type="common">Red gorgonian</name>
    <name type="synonym">Violescent sea-whip</name>
    <dbReference type="NCBI Taxonomy" id="317549"/>
    <lineage>
        <taxon>Eukaryota</taxon>
        <taxon>Metazoa</taxon>
        <taxon>Cnidaria</taxon>
        <taxon>Anthozoa</taxon>
        <taxon>Octocorallia</taxon>
        <taxon>Malacalcyonacea</taxon>
        <taxon>Plexauridae</taxon>
        <taxon>Paramuricea</taxon>
    </lineage>
</organism>
<dbReference type="OrthoDB" id="6015586at2759"/>
<dbReference type="InterPro" id="IPR036691">
    <property type="entry name" value="Endo/exonu/phosph_ase_sf"/>
</dbReference>
<gene>
    <name evidence="2" type="ORF">PACLA_8A018346</name>
</gene>
<protein>
    <recommendedName>
        <fullName evidence="1">Endonuclease/exonuclease/phosphatase domain-containing protein</fullName>
    </recommendedName>
</protein>
<name>A0A6S7I533_PARCT</name>
<evidence type="ECO:0000313" key="2">
    <source>
        <dbReference type="EMBL" id="CAB4012836.1"/>
    </source>
</evidence>
<dbReference type="PANTHER" id="PTHR33395:SF22">
    <property type="entry name" value="REVERSE TRANSCRIPTASE DOMAIN-CONTAINING PROTEIN"/>
    <property type="match status" value="1"/>
</dbReference>
<dbReference type="Proteomes" id="UP001152795">
    <property type="component" value="Unassembled WGS sequence"/>
</dbReference>
<dbReference type="AlphaFoldDB" id="A0A6S7I533"/>
<dbReference type="GO" id="GO:0003824">
    <property type="term" value="F:catalytic activity"/>
    <property type="evidence" value="ECO:0007669"/>
    <property type="project" value="InterPro"/>
</dbReference>
<reference evidence="2" key="1">
    <citation type="submission" date="2020-04" db="EMBL/GenBank/DDBJ databases">
        <authorList>
            <person name="Alioto T."/>
            <person name="Alioto T."/>
            <person name="Gomez Garrido J."/>
        </authorList>
    </citation>
    <scope>NUCLEOTIDE SEQUENCE</scope>
    <source>
        <strain evidence="2">A484AB</strain>
    </source>
</reference>
<dbReference type="EMBL" id="CACRXK020007652">
    <property type="protein sequence ID" value="CAB4012836.1"/>
    <property type="molecule type" value="Genomic_DNA"/>
</dbReference>
<dbReference type="InterPro" id="IPR005135">
    <property type="entry name" value="Endo/exonuclease/phosphatase"/>
</dbReference>
<accession>A0A6S7I533</accession>
<feature type="domain" description="Endonuclease/exonuclease/phosphatase" evidence="1">
    <location>
        <begin position="154"/>
        <end position="260"/>
    </location>
</feature>
<dbReference type="GO" id="GO:0031012">
    <property type="term" value="C:extracellular matrix"/>
    <property type="evidence" value="ECO:0007669"/>
    <property type="project" value="TreeGrafter"/>
</dbReference>
<proteinExistence type="predicted"/>
<dbReference type="Pfam" id="PF14529">
    <property type="entry name" value="Exo_endo_phos_2"/>
    <property type="match status" value="1"/>
</dbReference>
<evidence type="ECO:0000313" key="3">
    <source>
        <dbReference type="Proteomes" id="UP001152795"/>
    </source>
</evidence>
<dbReference type="SUPFAM" id="SSF56219">
    <property type="entry name" value="DNase I-like"/>
    <property type="match status" value="1"/>
</dbReference>
<evidence type="ECO:0000259" key="1">
    <source>
        <dbReference type="Pfam" id="PF14529"/>
    </source>
</evidence>
<keyword evidence="3" id="KW-1185">Reference proteome</keyword>
<dbReference type="Gene3D" id="3.60.10.10">
    <property type="entry name" value="Endonuclease/exonuclease/phosphatase"/>
    <property type="match status" value="1"/>
</dbReference>
<sequence>MADRPRRKKFFASSVLYYPNSTRCLNFSRLILLSGDVELNPGMVDQRKSGCVKNLKMAHLNIRSLKNRGHYIEVKNLVSENDFDILTISETWLNGSSEIVIPGYTIKRLDRKNKTGGVKEIYKVEQLSKLSSISSGGFHQLWLGIQINKHKSFIVCTAYRPPDCSLDCFDQELSESFTSAMTLSKDIFILGDLNCNVLDTSDGNARPLLDFCLAFNLTQVIKQPTRCTDLSKTLIDVILVSNMHLVKSSGVQPVSISDHDLSL</sequence>